<comment type="catalytic activity">
    <reaction evidence="7">
        <text>O-phospho-L-tyrosyl-[protein] + H2O = L-tyrosyl-[protein] + phosphate</text>
        <dbReference type="Rhea" id="RHEA:10684"/>
        <dbReference type="Rhea" id="RHEA-COMP:10136"/>
        <dbReference type="Rhea" id="RHEA-COMP:20101"/>
        <dbReference type="ChEBI" id="CHEBI:15377"/>
        <dbReference type="ChEBI" id="CHEBI:43474"/>
        <dbReference type="ChEBI" id="CHEBI:46858"/>
        <dbReference type="ChEBI" id="CHEBI:61978"/>
        <dbReference type="EC" id="3.1.3.48"/>
    </reaction>
</comment>
<evidence type="ECO:0000313" key="10">
    <source>
        <dbReference type="EMBL" id="KAK7739794.1"/>
    </source>
</evidence>
<name>A0AAN9U749_9PEZI</name>
<feature type="active site" description="Proton donor" evidence="8">
    <location>
        <position position="146"/>
    </location>
</feature>
<sequence>MSGTAAGASAQAPQKISVLFVCLGNICRSTMAEGVFRSLTKDPASPYYGVIDQVDSCGTGGFHTGDTPDDRTCDTLRKHGVKDYYHEARQICQGDFDTFDYIFAMDTSNLDNLRRYQARWKATDAKAQVKLFGEYSGTRKSEVVQDPYYSGVNAFEKAYEQCKRFSLNFLRDTFPNIEPAPGSTT</sequence>
<proteinExistence type="inferred from homology"/>
<keyword evidence="6" id="KW-0904">Protein phosphatase</keyword>
<keyword evidence="4" id="KW-0963">Cytoplasm</keyword>
<dbReference type="GO" id="GO:0003993">
    <property type="term" value="F:acid phosphatase activity"/>
    <property type="evidence" value="ECO:0007669"/>
    <property type="project" value="UniProtKB-EC"/>
</dbReference>
<dbReference type="PANTHER" id="PTHR11717:SF7">
    <property type="entry name" value="LOW MOLECULAR WEIGHT PHOSPHOTYROSINE PROTEIN PHOSPHATASE"/>
    <property type="match status" value="1"/>
</dbReference>
<evidence type="ECO:0000256" key="6">
    <source>
        <dbReference type="ARBA" id="ARBA00022912"/>
    </source>
</evidence>
<comment type="catalytic activity">
    <reaction evidence="1">
        <text>a phosphate monoester + H2O = an alcohol + phosphate</text>
        <dbReference type="Rhea" id="RHEA:15017"/>
        <dbReference type="ChEBI" id="CHEBI:15377"/>
        <dbReference type="ChEBI" id="CHEBI:30879"/>
        <dbReference type="ChEBI" id="CHEBI:43474"/>
        <dbReference type="ChEBI" id="CHEBI:67140"/>
        <dbReference type="EC" id="3.1.3.2"/>
    </reaction>
</comment>
<dbReference type="SUPFAM" id="SSF52788">
    <property type="entry name" value="Phosphotyrosine protein phosphatases I"/>
    <property type="match status" value="1"/>
</dbReference>
<evidence type="ECO:0000256" key="3">
    <source>
        <dbReference type="ARBA" id="ARBA00011063"/>
    </source>
</evidence>
<dbReference type="Pfam" id="PF01451">
    <property type="entry name" value="LMWPc"/>
    <property type="match status" value="1"/>
</dbReference>
<dbReference type="InterPro" id="IPR050438">
    <property type="entry name" value="LMW_PTPase"/>
</dbReference>
<comment type="similarity">
    <text evidence="3">Belongs to the low molecular weight phosphotyrosine protein phosphatase family.</text>
</comment>
<dbReference type="PRINTS" id="PR00719">
    <property type="entry name" value="LMWPTPASE"/>
</dbReference>
<dbReference type="AlphaFoldDB" id="A0AAN9U749"/>
<comment type="subcellular location">
    <subcellularLocation>
        <location evidence="2">Cytoplasm</location>
    </subcellularLocation>
</comment>
<keyword evidence="11" id="KW-1185">Reference proteome</keyword>
<evidence type="ECO:0000256" key="2">
    <source>
        <dbReference type="ARBA" id="ARBA00004496"/>
    </source>
</evidence>
<dbReference type="InterPro" id="IPR017867">
    <property type="entry name" value="Tyr_phospatase_low_mol_wt"/>
</dbReference>
<evidence type="ECO:0000256" key="7">
    <source>
        <dbReference type="ARBA" id="ARBA00051722"/>
    </source>
</evidence>
<dbReference type="Gene3D" id="3.40.50.2300">
    <property type="match status" value="1"/>
</dbReference>
<organism evidence="10 11">
    <name type="scientific">Diatrype stigma</name>
    <dbReference type="NCBI Taxonomy" id="117547"/>
    <lineage>
        <taxon>Eukaryota</taxon>
        <taxon>Fungi</taxon>
        <taxon>Dikarya</taxon>
        <taxon>Ascomycota</taxon>
        <taxon>Pezizomycotina</taxon>
        <taxon>Sordariomycetes</taxon>
        <taxon>Xylariomycetidae</taxon>
        <taxon>Xylariales</taxon>
        <taxon>Diatrypaceae</taxon>
        <taxon>Diatrype</taxon>
    </lineage>
</organism>
<dbReference type="SMART" id="SM00226">
    <property type="entry name" value="LMWPc"/>
    <property type="match status" value="1"/>
</dbReference>
<keyword evidence="5" id="KW-0378">Hydrolase</keyword>
<evidence type="ECO:0000259" key="9">
    <source>
        <dbReference type="SMART" id="SM00226"/>
    </source>
</evidence>
<evidence type="ECO:0000313" key="11">
    <source>
        <dbReference type="Proteomes" id="UP001320420"/>
    </source>
</evidence>
<dbReference type="CDD" id="cd16343">
    <property type="entry name" value="LMWPTP"/>
    <property type="match status" value="1"/>
</dbReference>
<dbReference type="GO" id="GO:0004725">
    <property type="term" value="F:protein tyrosine phosphatase activity"/>
    <property type="evidence" value="ECO:0007669"/>
    <property type="project" value="UniProtKB-EC"/>
</dbReference>
<dbReference type="Proteomes" id="UP001320420">
    <property type="component" value="Unassembled WGS sequence"/>
</dbReference>
<protein>
    <submittedName>
        <fullName evidence="10">Low molecular weight phosphotyrosine protein phosphatase</fullName>
    </submittedName>
</protein>
<evidence type="ECO:0000256" key="5">
    <source>
        <dbReference type="ARBA" id="ARBA00022801"/>
    </source>
</evidence>
<feature type="domain" description="Phosphotyrosine protein phosphatase I" evidence="9">
    <location>
        <begin position="16"/>
        <end position="172"/>
    </location>
</feature>
<evidence type="ECO:0000256" key="1">
    <source>
        <dbReference type="ARBA" id="ARBA00000032"/>
    </source>
</evidence>
<feature type="active site" description="Nucleophile" evidence="8">
    <location>
        <position position="22"/>
    </location>
</feature>
<comment type="caution">
    <text evidence="10">The sequence shown here is derived from an EMBL/GenBank/DDBJ whole genome shotgun (WGS) entry which is preliminary data.</text>
</comment>
<evidence type="ECO:0000256" key="8">
    <source>
        <dbReference type="PIRSR" id="PIRSR617867-1"/>
    </source>
</evidence>
<evidence type="ECO:0000256" key="4">
    <source>
        <dbReference type="ARBA" id="ARBA00022490"/>
    </source>
</evidence>
<reference evidence="10 11" key="1">
    <citation type="submission" date="2024-02" db="EMBL/GenBank/DDBJ databases">
        <title>De novo assembly and annotation of 12 fungi associated with fruit tree decline syndrome in Ontario, Canada.</title>
        <authorList>
            <person name="Sulman M."/>
            <person name="Ellouze W."/>
            <person name="Ilyukhin E."/>
        </authorList>
    </citation>
    <scope>NUCLEOTIDE SEQUENCE [LARGE SCALE GENOMIC DNA]</scope>
    <source>
        <strain evidence="10 11">M11/M66-122</strain>
    </source>
</reference>
<gene>
    <name evidence="10" type="primary">stp1</name>
    <name evidence="10" type="ORF">SLS62_011236</name>
</gene>
<feature type="active site" evidence="8">
    <location>
        <position position="28"/>
    </location>
</feature>
<dbReference type="FunFam" id="3.40.50.2300:FF:000105">
    <property type="entry name" value="Low molecular weight phosphotyrosine protein"/>
    <property type="match status" value="1"/>
</dbReference>
<dbReference type="EMBL" id="JAKJXP020000179">
    <property type="protein sequence ID" value="KAK7739794.1"/>
    <property type="molecule type" value="Genomic_DNA"/>
</dbReference>
<dbReference type="GO" id="GO:0005737">
    <property type="term" value="C:cytoplasm"/>
    <property type="evidence" value="ECO:0007669"/>
    <property type="project" value="UniProtKB-SubCell"/>
</dbReference>
<dbReference type="InterPro" id="IPR036196">
    <property type="entry name" value="Ptyr_pPase_sf"/>
</dbReference>
<dbReference type="PANTHER" id="PTHR11717">
    <property type="entry name" value="LOW MOLECULAR WEIGHT PROTEIN TYROSINE PHOSPHATASE"/>
    <property type="match status" value="1"/>
</dbReference>
<accession>A0AAN9U749</accession>
<dbReference type="InterPro" id="IPR023485">
    <property type="entry name" value="Ptyr_pPase"/>
</dbReference>